<name>A0A7H9BAU3_ZYGMR</name>
<dbReference type="Pfam" id="PF00557">
    <property type="entry name" value="Peptidase_M24"/>
    <property type="match status" value="1"/>
</dbReference>
<comment type="similarity">
    <text evidence="2">Belongs to the peptidase M24B family.</text>
</comment>
<sequence>MCELTSFAFATAVCISALLAFTTVKKYRTRAGLTTCILSLRPINEKAEQMKAEQMKSALANVNELPDAIRGCKYPAKQHNLKVKEHLLSKENTLSEQTTALFITGEKLENNKYCDTTREFRQNRYFYYLSGVDIPGCSLLFNFKTNALTLFLPNIEWDDVLWSGMPLSLEEAFEKFDVDEIVYCNEIEEKLKHDCFGFRIFTTDLDNVCPKLKDYLIAGDDSFFYAMDEARIIKDSYEIAIIRKATEITDVCHLAVMSALPIEINEIHIEAEFAYHATRQGARSLGYDPICCSGPACGTLHYIKNSEDLDKKASVLIDAGAEWRNYTSDVTRCFPISGKFTKEHREIYEAVLDVQSEVMKRIKAGVHWEDLHILSHKVLIKHLLELGIFKREYSEEEIFERKASCGFYPHGLGHLMGLDVHDVGGRPNYEDKNVYFQYLRMRRELQENMVITNEPGCYFNKYLIAEYLHKYPEREEVVDFNVVEKYMYVGGVRIEDDILVTKDGHENLTKITSDPKEIEKIVTDAISKGRAAFHVLA</sequence>
<evidence type="ECO:0000259" key="6">
    <source>
        <dbReference type="SMART" id="SM01011"/>
    </source>
</evidence>
<gene>
    <name evidence="7" type="ORF">HG535_0H01790</name>
</gene>
<keyword evidence="5" id="KW-0464">Manganese</keyword>
<dbReference type="KEGG" id="zmk:HG535_0H01790"/>
<keyword evidence="8" id="KW-1185">Reference proteome</keyword>
<dbReference type="GO" id="GO:0030145">
    <property type="term" value="F:manganese ion binding"/>
    <property type="evidence" value="ECO:0007669"/>
    <property type="project" value="InterPro"/>
</dbReference>
<dbReference type="Pfam" id="PF05195">
    <property type="entry name" value="AMP_N"/>
    <property type="match status" value="1"/>
</dbReference>
<dbReference type="EMBL" id="CP058611">
    <property type="protein sequence ID" value="QLG74852.1"/>
    <property type="molecule type" value="Genomic_DNA"/>
</dbReference>
<dbReference type="PANTHER" id="PTHR43226">
    <property type="entry name" value="XAA-PRO AMINOPEPTIDASE 3"/>
    <property type="match status" value="1"/>
</dbReference>
<dbReference type="CDD" id="cd01087">
    <property type="entry name" value="Prolidase"/>
    <property type="match status" value="1"/>
</dbReference>
<protein>
    <recommendedName>
        <fullName evidence="6">Aminopeptidase P N-terminal domain-containing protein</fullName>
    </recommendedName>
</protein>
<comment type="cofactor">
    <cofactor evidence="1">
        <name>Mn(2+)</name>
        <dbReference type="ChEBI" id="CHEBI:29035"/>
    </cofactor>
</comment>
<evidence type="ECO:0000313" key="8">
    <source>
        <dbReference type="Proteomes" id="UP000509704"/>
    </source>
</evidence>
<dbReference type="OrthoDB" id="10261878at2759"/>
<evidence type="ECO:0000256" key="3">
    <source>
        <dbReference type="ARBA" id="ARBA00022723"/>
    </source>
</evidence>
<dbReference type="GO" id="GO:0006508">
    <property type="term" value="P:proteolysis"/>
    <property type="evidence" value="ECO:0007669"/>
    <property type="project" value="TreeGrafter"/>
</dbReference>
<evidence type="ECO:0000256" key="1">
    <source>
        <dbReference type="ARBA" id="ARBA00001936"/>
    </source>
</evidence>
<dbReference type="InterPro" id="IPR052433">
    <property type="entry name" value="X-Pro_dipept-like"/>
</dbReference>
<reference evidence="7 8" key="1">
    <citation type="submission" date="2020-07" db="EMBL/GenBank/DDBJ databases">
        <title>The yeast mating-type switching endonuclease HO is a domesticated member of an unorthodox homing genetic element family.</title>
        <authorList>
            <person name="Coughlan A.Y."/>
            <person name="Lombardi L."/>
            <person name="Braun-Galleani S."/>
            <person name="Martos A.R."/>
            <person name="Galeote V."/>
            <person name="Bigey F."/>
            <person name="Dequin S."/>
            <person name="Byrne K.P."/>
            <person name="Wolfe K.H."/>
        </authorList>
    </citation>
    <scope>NUCLEOTIDE SEQUENCE [LARGE SCALE GENOMIC DNA]</scope>
    <source>
        <strain evidence="7 8">NRRL Y-6702</strain>
    </source>
</reference>
<organism evidence="7 8">
    <name type="scientific">Zygotorulaspora mrakii</name>
    <name type="common">Zygosaccharomyces mrakii</name>
    <dbReference type="NCBI Taxonomy" id="42260"/>
    <lineage>
        <taxon>Eukaryota</taxon>
        <taxon>Fungi</taxon>
        <taxon>Dikarya</taxon>
        <taxon>Ascomycota</taxon>
        <taxon>Saccharomycotina</taxon>
        <taxon>Saccharomycetes</taxon>
        <taxon>Saccharomycetales</taxon>
        <taxon>Saccharomycetaceae</taxon>
        <taxon>Zygotorulaspora</taxon>
    </lineage>
</organism>
<keyword evidence="3" id="KW-0479">Metal-binding</keyword>
<dbReference type="SUPFAM" id="SSF55920">
    <property type="entry name" value="Creatinase/aminopeptidase"/>
    <property type="match status" value="1"/>
</dbReference>
<proteinExistence type="inferred from homology"/>
<dbReference type="InterPro" id="IPR000994">
    <property type="entry name" value="Pept_M24"/>
</dbReference>
<dbReference type="AlphaFoldDB" id="A0A7H9BAU3"/>
<feature type="domain" description="Aminopeptidase P N-terminal" evidence="6">
    <location>
        <begin position="74"/>
        <end position="210"/>
    </location>
</feature>
<dbReference type="GO" id="GO:0070006">
    <property type="term" value="F:metalloaminopeptidase activity"/>
    <property type="evidence" value="ECO:0007669"/>
    <property type="project" value="InterPro"/>
</dbReference>
<evidence type="ECO:0000256" key="5">
    <source>
        <dbReference type="ARBA" id="ARBA00023211"/>
    </source>
</evidence>
<dbReference type="InterPro" id="IPR036005">
    <property type="entry name" value="Creatinase/aminopeptidase-like"/>
</dbReference>
<dbReference type="SUPFAM" id="SSF53092">
    <property type="entry name" value="Creatinase/prolidase N-terminal domain"/>
    <property type="match status" value="1"/>
</dbReference>
<evidence type="ECO:0000256" key="4">
    <source>
        <dbReference type="ARBA" id="ARBA00022801"/>
    </source>
</evidence>
<dbReference type="GeneID" id="59238655"/>
<dbReference type="SMART" id="SM01011">
    <property type="entry name" value="AMP_N"/>
    <property type="match status" value="1"/>
</dbReference>
<dbReference type="Proteomes" id="UP000509704">
    <property type="component" value="Chromosome 8"/>
</dbReference>
<dbReference type="PANTHER" id="PTHR43226:SF1">
    <property type="entry name" value="XAA-PRO DIPEPTIDASE"/>
    <property type="match status" value="1"/>
</dbReference>
<dbReference type="FunFam" id="3.90.230.10:FF:000002">
    <property type="entry name" value="Xaa-Pro aminopeptidase 3"/>
    <property type="match status" value="1"/>
</dbReference>
<evidence type="ECO:0000313" key="7">
    <source>
        <dbReference type="EMBL" id="QLG74852.1"/>
    </source>
</evidence>
<dbReference type="RefSeq" id="XP_037146577.1">
    <property type="nucleotide sequence ID" value="XM_037290682.1"/>
</dbReference>
<dbReference type="InterPro" id="IPR029149">
    <property type="entry name" value="Creatin/AminoP/Spt16_N"/>
</dbReference>
<keyword evidence="4" id="KW-0378">Hydrolase</keyword>
<accession>A0A7H9BAU3</accession>
<dbReference type="Gene3D" id="3.90.230.10">
    <property type="entry name" value="Creatinase/methionine aminopeptidase superfamily"/>
    <property type="match status" value="1"/>
</dbReference>
<evidence type="ECO:0000256" key="2">
    <source>
        <dbReference type="ARBA" id="ARBA00008766"/>
    </source>
</evidence>
<dbReference type="Gene3D" id="3.40.350.10">
    <property type="entry name" value="Creatinase/prolidase N-terminal domain"/>
    <property type="match status" value="1"/>
</dbReference>
<dbReference type="InterPro" id="IPR007865">
    <property type="entry name" value="Aminopep_P_N"/>
</dbReference>